<dbReference type="GO" id="GO:0098552">
    <property type="term" value="C:side of membrane"/>
    <property type="evidence" value="ECO:0007669"/>
    <property type="project" value="UniProtKB-KW"/>
</dbReference>
<reference evidence="13" key="1">
    <citation type="journal article" date="2023" name="Mol. Phylogenet. Evol.">
        <title>Genome-scale phylogeny and comparative genomics of the fungal order Sordariales.</title>
        <authorList>
            <person name="Hensen N."/>
            <person name="Bonometti L."/>
            <person name="Westerberg I."/>
            <person name="Brannstrom I.O."/>
            <person name="Guillou S."/>
            <person name="Cros-Aarteil S."/>
            <person name="Calhoun S."/>
            <person name="Haridas S."/>
            <person name="Kuo A."/>
            <person name="Mondo S."/>
            <person name="Pangilinan J."/>
            <person name="Riley R."/>
            <person name="LaButti K."/>
            <person name="Andreopoulos B."/>
            <person name="Lipzen A."/>
            <person name="Chen C."/>
            <person name="Yan M."/>
            <person name="Daum C."/>
            <person name="Ng V."/>
            <person name="Clum A."/>
            <person name="Steindorff A."/>
            <person name="Ohm R.A."/>
            <person name="Martin F."/>
            <person name="Silar P."/>
            <person name="Natvig D.O."/>
            <person name="Lalanne C."/>
            <person name="Gautier V."/>
            <person name="Ament-Velasquez S.L."/>
            <person name="Kruys A."/>
            <person name="Hutchinson M.I."/>
            <person name="Powell A.J."/>
            <person name="Barry K."/>
            <person name="Miller A.N."/>
            <person name="Grigoriev I.V."/>
            <person name="Debuchy R."/>
            <person name="Gladieux P."/>
            <person name="Hiltunen Thoren M."/>
            <person name="Johannesson H."/>
        </authorList>
    </citation>
    <scope>NUCLEOTIDE SEQUENCE</scope>
    <source>
        <strain evidence="13">CBS 232.78</strain>
    </source>
</reference>
<evidence type="ECO:0000259" key="11">
    <source>
        <dbReference type="Pfam" id="PF05730"/>
    </source>
</evidence>
<evidence type="ECO:0000256" key="7">
    <source>
        <dbReference type="ARBA" id="ARBA00023157"/>
    </source>
</evidence>
<protein>
    <recommendedName>
        <fullName evidence="11">CFEM domain-containing protein</fullName>
    </recommendedName>
</protein>
<evidence type="ECO:0000256" key="10">
    <source>
        <dbReference type="SAM" id="SignalP"/>
    </source>
</evidence>
<keyword evidence="4" id="KW-0964">Secreted</keyword>
<name>A0AAE0P565_9PEZI</name>
<comment type="caution">
    <text evidence="13">The sequence shown here is derived from an EMBL/GenBank/DDBJ whole genome shotgun (WGS) entry which is preliminary data.</text>
</comment>
<evidence type="ECO:0000256" key="3">
    <source>
        <dbReference type="ARBA" id="ARBA00010031"/>
    </source>
</evidence>
<evidence type="ECO:0000256" key="9">
    <source>
        <dbReference type="SAM" id="MobiDB-lite"/>
    </source>
</evidence>
<comment type="similarity">
    <text evidence="3">Belongs to the RBT5 family.</text>
</comment>
<evidence type="ECO:0000256" key="2">
    <source>
        <dbReference type="ARBA" id="ARBA00004613"/>
    </source>
</evidence>
<evidence type="ECO:0000313" key="13">
    <source>
        <dbReference type="EMBL" id="KAK3393150.1"/>
    </source>
</evidence>
<feature type="region of interest" description="Disordered" evidence="9">
    <location>
        <begin position="78"/>
        <end position="97"/>
    </location>
</feature>
<feature type="signal peptide" evidence="10">
    <location>
        <begin position="1"/>
        <end position="17"/>
    </location>
</feature>
<dbReference type="EMBL" id="JAULSW010000001">
    <property type="protein sequence ID" value="KAK3393150.1"/>
    <property type="molecule type" value="Genomic_DNA"/>
</dbReference>
<proteinExistence type="inferred from homology"/>
<organism evidence="13 14">
    <name type="scientific">Podospora didyma</name>
    <dbReference type="NCBI Taxonomy" id="330526"/>
    <lineage>
        <taxon>Eukaryota</taxon>
        <taxon>Fungi</taxon>
        <taxon>Dikarya</taxon>
        <taxon>Ascomycota</taxon>
        <taxon>Pezizomycotina</taxon>
        <taxon>Sordariomycetes</taxon>
        <taxon>Sordariomycetidae</taxon>
        <taxon>Sordariales</taxon>
        <taxon>Podosporaceae</taxon>
        <taxon>Podospora</taxon>
    </lineage>
</organism>
<dbReference type="Pfam" id="PF05730">
    <property type="entry name" value="CFEM"/>
    <property type="match status" value="1"/>
</dbReference>
<keyword evidence="14" id="KW-1185">Reference proteome</keyword>
<keyword evidence="5" id="KW-0336">GPI-anchor</keyword>
<gene>
    <name evidence="13" type="ORF">B0H63DRAFT_516352</name>
    <name evidence="12" type="ORF">B0H63DRAFT_530047</name>
</gene>
<keyword evidence="5" id="KW-0325">Glycoprotein</keyword>
<evidence type="ECO:0000256" key="5">
    <source>
        <dbReference type="ARBA" id="ARBA00022622"/>
    </source>
</evidence>
<comment type="subcellular location">
    <subcellularLocation>
        <location evidence="1">Membrane</location>
        <topology evidence="1">Lipid-anchor</topology>
        <topology evidence="1">GPI-anchor</topology>
    </subcellularLocation>
    <subcellularLocation>
        <location evidence="2">Secreted</location>
    </subcellularLocation>
</comment>
<feature type="domain" description="CFEM" evidence="11">
    <location>
        <begin position="20"/>
        <end position="64"/>
    </location>
</feature>
<dbReference type="InterPro" id="IPR008427">
    <property type="entry name" value="Extracellular_membr_CFEM_dom"/>
</dbReference>
<keyword evidence="6 10" id="KW-0732">Signal</keyword>
<dbReference type="Proteomes" id="UP001285441">
    <property type="component" value="Unassembled WGS sequence"/>
</dbReference>
<evidence type="ECO:0000256" key="8">
    <source>
        <dbReference type="ARBA" id="ARBA00023288"/>
    </source>
</evidence>
<dbReference type="EMBL" id="JAULSW010000022">
    <property type="protein sequence ID" value="KAK3365426.1"/>
    <property type="molecule type" value="Genomic_DNA"/>
</dbReference>
<feature type="chain" id="PRO_5042442713" description="CFEM domain-containing protein" evidence="10">
    <location>
        <begin position="18"/>
        <end position="141"/>
    </location>
</feature>
<evidence type="ECO:0000256" key="4">
    <source>
        <dbReference type="ARBA" id="ARBA00022525"/>
    </source>
</evidence>
<evidence type="ECO:0000313" key="14">
    <source>
        <dbReference type="Proteomes" id="UP001285441"/>
    </source>
</evidence>
<sequence>MKSALPLVATVAGVVVAQDITGIPSCATNCISSAISAANCATTDLSCQCSSQAEVIGAAPAPCLLTTSPTITGFPTGTGSAGTISPSNTRNGTNSTTVSATLSATGATNTDGSPSMGGAPAGPAALGAGLLLGLLGVVAGL</sequence>
<dbReference type="GO" id="GO:0005576">
    <property type="term" value="C:extracellular region"/>
    <property type="evidence" value="ECO:0007669"/>
    <property type="project" value="UniProtKB-SubCell"/>
</dbReference>
<evidence type="ECO:0000256" key="1">
    <source>
        <dbReference type="ARBA" id="ARBA00004589"/>
    </source>
</evidence>
<dbReference type="AlphaFoldDB" id="A0AAE0P565"/>
<evidence type="ECO:0000313" key="12">
    <source>
        <dbReference type="EMBL" id="KAK3365426.1"/>
    </source>
</evidence>
<accession>A0AAE0P565</accession>
<evidence type="ECO:0000256" key="6">
    <source>
        <dbReference type="ARBA" id="ARBA00022729"/>
    </source>
</evidence>
<keyword evidence="5" id="KW-0472">Membrane</keyword>
<reference evidence="13" key="2">
    <citation type="submission" date="2023-06" db="EMBL/GenBank/DDBJ databases">
        <authorList>
            <consortium name="Lawrence Berkeley National Laboratory"/>
            <person name="Haridas S."/>
            <person name="Hensen N."/>
            <person name="Bonometti L."/>
            <person name="Westerberg I."/>
            <person name="Brannstrom I.O."/>
            <person name="Guillou S."/>
            <person name="Cros-Aarteil S."/>
            <person name="Calhoun S."/>
            <person name="Kuo A."/>
            <person name="Mondo S."/>
            <person name="Pangilinan J."/>
            <person name="Riley R."/>
            <person name="LaButti K."/>
            <person name="Andreopoulos B."/>
            <person name="Lipzen A."/>
            <person name="Chen C."/>
            <person name="Yanf M."/>
            <person name="Daum C."/>
            <person name="Ng V."/>
            <person name="Clum A."/>
            <person name="Steindorff A."/>
            <person name="Ohm R."/>
            <person name="Martin F."/>
            <person name="Silar P."/>
            <person name="Natvig D."/>
            <person name="Lalanne C."/>
            <person name="Gautier V."/>
            <person name="Ament-velasquez S.L."/>
            <person name="Kruys A."/>
            <person name="Hutchinson M.I."/>
            <person name="Powell A.J."/>
            <person name="Barry K."/>
            <person name="Miller A.N."/>
            <person name="Grigoriev I.V."/>
            <person name="Debuchy R."/>
            <person name="Gladieux P."/>
            <person name="Thoren M.H."/>
            <person name="Johannesson H."/>
        </authorList>
    </citation>
    <scope>NUCLEOTIDE SEQUENCE</scope>
    <source>
        <strain evidence="13">CBS 232.78</strain>
    </source>
</reference>
<keyword evidence="7" id="KW-1015">Disulfide bond</keyword>
<keyword evidence="8" id="KW-0449">Lipoprotein</keyword>